<dbReference type="PANTHER" id="PTHR31806:SF1">
    <property type="entry name" value="PURINE-CYTOSINE PERMEASE FCY2-RELATED"/>
    <property type="match status" value="1"/>
</dbReference>
<keyword evidence="4 9" id="KW-0812">Transmembrane</keyword>
<dbReference type="OrthoDB" id="9809167at2"/>
<feature type="transmembrane region" description="Helical" evidence="9">
    <location>
        <begin position="395"/>
        <end position="420"/>
    </location>
</feature>
<dbReference type="AlphaFoldDB" id="A0A3M0I9L4"/>
<keyword evidence="6 7" id="KW-0472">Membrane</keyword>
<evidence type="ECO:0000256" key="1">
    <source>
        <dbReference type="ARBA" id="ARBA00004141"/>
    </source>
</evidence>
<feature type="transmembrane region" description="Helical" evidence="9">
    <location>
        <begin position="98"/>
        <end position="119"/>
    </location>
</feature>
<feature type="transmembrane region" description="Helical" evidence="9">
    <location>
        <begin position="282"/>
        <end position="309"/>
    </location>
</feature>
<reference evidence="10 11" key="1">
    <citation type="submission" date="2017-11" db="EMBL/GenBank/DDBJ databases">
        <title>Draft genome of actinobacteria isolated from guarana (Paullinia cupana (Mart.) Ducke.</title>
        <authorList>
            <person name="Siqueira K.A."/>
            <person name="Liotti R.G."/>
            <person name="Mendes T.A.O."/>
            <person name="Soares M.A."/>
        </authorList>
    </citation>
    <scope>NUCLEOTIDE SEQUENCE [LARGE SCALE GENOMIC DNA]</scope>
    <source>
        <strain evidence="10 11">193</strain>
    </source>
</reference>
<keyword evidence="3 7" id="KW-0813">Transport</keyword>
<comment type="caution">
    <text evidence="10">The sequence shown here is derived from an EMBL/GenBank/DDBJ whole genome shotgun (WGS) entry which is preliminary data.</text>
</comment>
<evidence type="ECO:0000256" key="5">
    <source>
        <dbReference type="ARBA" id="ARBA00022989"/>
    </source>
</evidence>
<organism evidence="10 11">
    <name type="scientific">Streptomyces shenzhenensis</name>
    <dbReference type="NCBI Taxonomy" id="943815"/>
    <lineage>
        <taxon>Bacteria</taxon>
        <taxon>Bacillati</taxon>
        <taxon>Actinomycetota</taxon>
        <taxon>Actinomycetes</taxon>
        <taxon>Kitasatosporales</taxon>
        <taxon>Streptomycetaceae</taxon>
        <taxon>Streptomyces</taxon>
    </lineage>
</organism>
<evidence type="ECO:0000256" key="7">
    <source>
        <dbReference type="PIRNR" id="PIRNR002744"/>
    </source>
</evidence>
<accession>A0A3M0I9L4</accession>
<feature type="transmembrane region" description="Helical" evidence="9">
    <location>
        <begin position="200"/>
        <end position="221"/>
    </location>
</feature>
<feature type="transmembrane region" description="Helical" evidence="9">
    <location>
        <begin position="321"/>
        <end position="342"/>
    </location>
</feature>
<dbReference type="GO" id="GO:0022857">
    <property type="term" value="F:transmembrane transporter activity"/>
    <property type="evidence" value="ECO:0007669"/>
    <property type="project" value="InterPro"/>
</dbReference>
<dbReference type="Gene3D" id="1.10.4160.10">
    <property type="entry name" value="Hydantoin permease"/>
    <property type="match status" value="1"/>
</dbReference>
<dbReference type="InterPro" id="IPR001248">
    <property type="entry name" value="Pur-cyt_permease"/>
</dbReference>
<comment type="similarity">
    <text evidence="2 7">Belongs to the purine-cytosine permease (2.A.39) family.</text>
</comment>
<feature type="transmembrane region" description="Helical" evidence="9">
    <location>
        <begin position="432"/>
        <end position="449"/>
    </location>
</feature>
<dbReference type="Pfam" id="PF02133">
    <property type="entry name" value="Transp_cyt_pur"/>
    <property type="match status" value="1"/>
</dbReference>
<dbReference type="EMBL" id="PENI01000008">
    <property type="protein sequence ID" value="RMB85042.1"/>
    <property type="molecule type" value="Genomic_DNA"/>
</dbReference>
<feature type="transmembrane region" description="Helical" evidence="9">
    <location>
        <begin position="242"/>
        <end position="262"/>
    </location>
</feature>
<feature type="transmembrane region" description="Helical" evidence="9">
    <location>
        <begin position="348"/>
        <end position="374"/>
    </location>
</feature>
<evidence type="ECO:0000313" key="10">
    <source>
        <dbReference type="EMBL" id="RMB85042.1"/>
    </source>
</evidence>
<feature type="transmembrane region" description="Helical" evidence="9">
    <location>
        <begin position="139"/>
        <end position="160"/>
    </location>
</feature>
<dbReference type="RefSeq" id="WP_121890016.1">
    <property type="nucleotide sequence ID" value="NZ_PENI01000008.1"/>
</dbReference>
<evidence type="ECO:0000256" key="2">
    <source>
        <dbReference type="ARBA" id="ARBA00008974"/>
    </source>
</evidence>
<dbReference type="PANTHER" id="PTHR31806">
    <property type="entry name" value="PURINE-CYTOSINE PERMEASE FCY2-RELATED"/>
    <property type="match status" value="1"/>
</dbReference>
<evidence type="ECO:0000313" key="11">
    <source>
        <dbReference type="Proteomes" id="UP000270471"/>
    </source>
</evidence>
<evidence type="ECO:0000256" key="9">
    <source>
        <dbReference type="SAM" id="Phobius"/>
    </source>
</evidence>
<comment type="subcellular location">
    <subcellularLocation>
        <location evidence="1">Membrane</location>
        <topology evidence="1">Multi-pass membrane protein</topology>
    </subcellularLocation>
</comment>
<feature type="transmembrane region" description="Helical" evidence="9">
    <location>
        <begin position="58"/>
        <end position="78"/>
    </location>
</feature>
<proteinExistence type="inferred from homology"/>
<evidence type="ECO:0000256" key="6">
    <source>
        <dbReference type="ARBA" id="ARBA00023136"/>
    </source>
</evidence>
<feature type="region of interest" description="Disordered" evidence="8">
    <location>
        <begin position="1"/>
        <end position="23"/>
    </location>
</feature>
<evidence type="ECO:0000256" key="4">
    <source>
        <dbReference type="ARBA" id="ARBA00022692"/>
    </source>
</evidence>
<feature type="transmembrane region" description="Helical" evidence="9">
    <location>
        <begin position="167"/>
        <end position="188"/>
    </location>
</feature>
<name>A0A3M0I9L4_9ACTN</name>
<sequence length="472" mass="49581">MTPIEAPQRLEDKTIQPIPPSERHGSARDLFTIWFGSNIMVLTVVTGALGTAVFNLPFWWTVAGILVGNLLGAVLMALHSAQGPRLGVPQMVQSRGQFGSYGALLITALVVLMYIGFFASNLVLAGQSLVAAGLPVGTSTGIVVVGVVAVIATVFGYDLIHAYTRVLTYLSGAALVLAFVWIVAVHGLPENFASHGSPSVTGFMGTVTAAALWQVAYAPYVSDYSRYMPADTGARPAFWSSYAGSSLGSILPMILGAIVGVAAGEGVVAGLDQLTGAVGPVIILIFSLGIAATNSMNLYCGVLSTLTVGQTFAPAWSPGRITRAVTATVLFVLSLVAALAGQDNFMEYWLNFITLLMTVLVPWTAINLVDYYLLRHGDYDVDSFFRADGGVYGRVNVPAVACYVIGALVQLPFVATTLYTGPAATAMGGVDLSWIVGLVVISPLYYFWAKASMRRSVPMVAVASASTDAALT</sequence>
<evidence type="ECO:0000256" key="8">
    <source>
        <dbReference type="SAM" id="MobiDB-lite"/>
    </source>
</evidence>
<dbReference type="CDD" id="cd11484">
    <property type="entry name" value="SLC-NCS1sbd_CobB-like"/>
    <property type="match status" value="1"/>
</dbReference>
<evidence type="ECO:0000256" key="3">
    <source>
        <dbReference type="ARBA" id="ARBA00022448"/>
    </source>
</evidence>
<dbReference type="InterPro" id="IPR026030">
    <property type="entry name" value="Pur-cyt_permease_Fcy2/21/22"/>
</dbReference>
<protein>
    <submittedName>
        <fullName evidence="10">Cytosine permease</fullName>
    </submittedName>
</protein>
<dbReference type="Proteomes" id="UP000270471">
    <property type="component" value="Unassembled WGS sequence"/>
</dbReference>
<keyword evidence="11" id="KW-1185">Reference proteome</keyword>
<feature type="transmembrane region" description="Helical" evidence="9">
    <location>
        <begin position="30"/>
        <end position="52"/>
    </location>
</feature>
<dbReference type="PRINTS" id="PR00173">
    <property type="entry name" value="EDTRNSPORT"/>
</dbReference>
<keyword evidence="5 9" id="KW-1133">Transmembrane helix</keyword>
<dbReference type="GO" id="GO:0005886">
    <property type="term" value="C:plasma membrane"/>
    <property type="evidence" value="ECO:0007669"/>
    <property type="project" value="TreeGrafter"/>
</dbReference>
<gene>
    <name evidence="10" type="ORF">CTZ28_15615</name>
</gene>
<dbReference type="PIRSF" id="PIRSF002744">
    <property type="entry name" value="Pur-cyt_permease"/>
    <property type="match status" value="1"/>
</dbReference>